<dbReference type="InterPro" id="IPR011009">
    <property type="entry name" value="Kinase-like_dom_sf"/>
</dbReference>
<dbReference type="Proteomes" id="UP000000591">
    <property type="component" value="Chromosome VI"/>
</dbReference>
<dbReference type="GeneID" id="4621949"/>
<dbReference type="OMA" id="SIDITHC"/>
<keyword evidence="2" id="KW-0547">Nucleotide-binding</keyword>
<evidence type="ECO:0000313" key="5">
    <source>
        <dbReference type="EMBL" id="AAS53521.1"/>
    </source>
</evidence>
<evidence type="ECO:0000259" key="4">
    <source>
        <dbReference type="PROSITE" id="PS50011"/>
    </source>
</evidence>
<evidence type="ECO:0000256" key="3">
    <source>
        <dbReference type="ARBA" id="ARBA00022840"/>
    </source>
</evidence>
<dbReference type="SMART" id="SM00220">
    <property type="entry name" value="S_TKc"/>
    <property type="match status" value="1"/>
</dbReference>
<accession>Q754C0</accession>
<dbReference type="OrthoDB" id="413582at2759"/>
<dbReference type="Gene3D" id="1.10.510.10">
    <property type="entry name" value="Transferase(Phosphotransferase) domain 1"/>
    <property type="match status" value="1"/>
</dbReference>
<feature type="domain" description="Protein kinase" evidence="4">
    <location>
        <begin position="1"/>
        <end position="346"/>
    </location>
</feature>
<dbReference type="KEGG" id="ago:AGOS_AFR150C"/>
<evidence type="ECO:0000256" key="2">
    <source>
        <dbReference type="ARBA" id="ARBA00022741"/>
    </source>
</evidence>
<dbReference type="GO" id="GO:0004674">
    <property type="term" value="F:protein serine/threonine kinase activity"/>
    <property type="evidence" value="ECO:0000318"/>
    <property type="project" value="GO_Central"/>
</dbReference>
<proteinExistence type="predicted"/>
<reference evidence="6" key="2">
    <citation type="journal article" date="2013" name="G3 (Bethesda)">
        <title>Genomes of Ashbya fungi isolated from insects reveal four mating-type loci, numerous translocations, lack of transposons, and distinct gene duplications.</title>
        <authorList>
            <person name="Dietrich F.S."/>
            <person name="Voegeli S."/>
            <person name="Kuo S."/>
            <person name="Philippsen P."/>
        </authorList>
    </citation>
    <scope>GENOME REANNOTATION</scope>
    <source>
        <strain evidence="6">ATCC 10895 / CBS 109.51 / FGSC 9923 / NRRL Y-1056</strain>
    </source>
</reference>
<protein>
    <submittedName>
        <fullName evidence="5">AFR150Cp</fullName>
    </submittedName>
</protein>
<keyword evidence="1" id="KW-0808">Transferase</keyword>
<evidence type="ECO:0000256" key="1">
    <source>
        <dbReference type="ARBA" id="ARBA00022527"/>
    </source>
</evidence>
<evidence type="ECO:0000313" key="6">
    <source>
        <dbReference type="Proteomes" id="UP000000591"/>
    </source>
</evidence>
<dbReference type="HOGENOM" id="CLU_000288_181_1_1"/>
<keyword evidence="1" id="KW-0418">Kinase</keyword>
<dbReference type="EMBL" id="AE016819">
    <property type="protein sequence ID" value="AAS53521.1"/>
    <property type="molecule type" value="Genomic_DNA"/>
</dbReference>
<dbReference type="STRING" id="284811.Q754C0"/>
<reference evidence="5 6" key="1">
    <citation type="journal article" date="2004" name="Science">
        <title>The Ashbya gossypii genome as a tool for mapping the ancient Saccharomyces cerevisiae genome.</title>
        <authorList>
            <person name="Dietrich F.S."/>
            <person name="Voegeli S."/>
            <person name="Brachat S."/>
            <person name="Lerch A."/>
            <person name="Gates K."/>
            <person name="Steiner S."/>
            <person name="Mohr C."/>
            <person name="Pohlmann R."/>
            <person name="Luedi P."/>
            <person name="Choi S."/>
            <person name="Wing R.A."/>
            <person name="Flavier A."/>
            <person name="Gaffney T.D."/>
            <person name="Philippsen P."/>
        </authorList>
    </citation>
    <scope>NUCLEOTIDE SEQUENCE [LARGE SCALE GENOMIC DNA]</scope>
    <source>
        <strain evidence="6">ATCC 10895 / CBS 109.51 / FGSC 9923 / NRRL Y-1056</strain>
    </source>
</reference>
<dbReference type="GO" id="GO:0005524">
    <property type="term" value="F:ATP binding"/>
    <property type="evidence" value="ECO:0007669"/>
    <property type="project" value="UniProtKB-KW"/>
</dbReference>
<dbReference type="FunCoup" id="Q754C0">
    <property type="interactions" value="317"/>
</dbReference>
<dbReference type="GO" id="GO:0005634">
    <property type="term" value="C:nucleus"/>
    <property type="evidence" value="ECO:0000318"/>
    <property type="project" value="GO_Central"/>
</dbReference>
<dbReference type="PROSITE" id="PS50011">
    <property type="entry name" value="PROTEIN_KINASE_DOM"/>
    <property type="match status" value="1"/>
</dbReference>
<dbReference type="Pfam" id="PF00069">
    <property type="entry name" value="Pkinase"/>
    <property type="match status" value="1"/>
</dbReference>
<keyword evidence="3" id="KW-0067">ATP-binding</keyword>
<dbReference type="InterPro" id="IPR000719">
    <property type="entry name" value="Prot_kinase_dom"/>
</dbReference>
<name>Q754C0_EREGS</name>
<gene>
    <name evidence="5" type="ORF">AGOS_AFR150C</name>
</gene>
<sequence>MAKHIPVKVLCTTRYARIQLLEDGSVAKSVKIESQCAPHDVETELRILQACQHSNIIPVLSATVEGGIVKICMPYVKTDLYAFMRQHYGGKHLAYLMPCLDSEARGRRAQKNRLSMARTMHVCSQLADALAYLHGLGVIHRDIKPQNVLVDSNDHVYVIDFGVCYDTAQRGPRRYGETDDSKIPDVSTSIYKAPELMFSVRNYGLPVDVWSLAVTFSQLFQRYETPQGGIAAFVDDGAEELETGTDIRAVMSIFQQLGIPSQEQWPQVVRYGSSGFVGMFGTEGDGNYIFDKPWPEQLAKVEQLFPRLAEVSQHEELARMLLGMLHFDTQKRIPASHVAATLRTFAQLQ</sequence>
<organism evidence="5 6">
    <name type="scientific">Eremothecium gossypii (strain ATCC 10895 / CBS 109.51 / FGSC 9923 / NRRL Y-1056)</name>
    <name type="common">Yeast</name>
    <name type="synonym">Ashbya gossypii</name>
    <dbReference type="NCBI Taxonomy" id="284811"/>
    <lineage>
        <taxon>Eukaryota</taxon>
        <taxon>Fungi</taxon>
        <taxon>Dikarya</taxon>
        <taxon>Ascomycota</taxon>
        <taxon>Saccharomycotina</taxon>
        <taxon>Saccharomycetes</taxon>
        <taxon>Saccharomycetales</taxon>
        <taxon>Saccharomycetaceae</taxon>
        <taxon>Eremothecium</taxon>
    </lineage>
</organism>
<dbReference type="SUPFAM" id="SSF56112">
    <property type="entry name" value="Protein kinase-like (PK-like)"/>
    <property type="match status" value="1"/>
</dbReference>
<dbReference type="InterPro" id="IPR008271">
    <property type="entry name" value="Ser/Thr_kinase_AS"/>
</dbReference>
<dbReference type="InterPro" id="IPR050117">
    <property type="entry name" value="MAPK"/>
</dbReference>
<dbReference type="RefSeq" id="NP_985697.1">
    <property type="nucleotide sequence ID" value="NM_211051.1"/>
</dbReference>
<keyword evidence="6" id="KW-1185">Reference proteome</keyword>
<dbReference type="eggNOG" id="KOG0594">
    <property type="taxonomic scope" value="Eukaryota"/>
</dbReference>
<dbReference type="InParanoid" id="Q754C0"/>
<dbReference type="PANTHER" id="PTHR24055">
    <property type="entry name" value="MITOGEN-ACTIVATED PROTEIN KINASE"/>
    <property type="match status" value="1"/>
</dbReference>
<dbReference type="AlphaFoldDB" id="Q754C0"/>
<dbReference type="PROSITE" id="PS00108">
    <property type="entry name" value="PROTEIN_KINASE_ST"/>
    <property type="match status" value="1"/>
</dbReference>
<keyword evidence="1" id="KW-0723">Serine/threonine-protein kinase</keyword>